<feature type="domain" description="N-acetyltransferase" evidence="1">
    <location>
        <begin position="117"/>
        <end position="246"/>
    </location>
</feature>
<reference evidence="3" key="1">
    <citation type="journal article" date="2017" name="Genome Biol.">
        <title>Comparative genomics reveals high biological diversity and specific adaptations in the industrially and medically important fungal genus Aspergillus.</title>
        <authorList>
            <person name="de Vries R.P."/>
            <person name="Riley R."/>
            <person name="Wiebenga A."/>
            <person name="Aguilar-Osorio G."/>
            <person name="Amillis S."/>
            <person name="Uchima C.A."/>
            <person name="Anderluh G."/>
            <person name="Asadollahi M."/>
            <person name="Askin M."/>
            <person name="Barry K."/>
            <person name="Battaglia E."/>
            <person name="Bayram O."/>
            <person name="Benocci T."/>
            <person name="Braus-Stromeyer S.A."/>
            <person name="Caldana C."/>
            <person name="Canovas D."/>
            <person name="Cerqueira G.C."/>
            <person name="Chen F."/>
            <person name="Chen W."/>
            <person name="Choi C."/>
            <person name="Clum A."/>
            <person name="Dos Santos R.A."/>
            <person name="Damasio A.R."/>
            <person name="Diallinas G."/>
            <person name="Emri T."/>
            <person name="Fekete E."/>
            <person name="Flipphi M."/>
            <person name="Freyberg S."/>
            <person name="Gallo A."/>
            <person name="Gournas C."/>
            <person name="Habgood R."/>
            <person name="Hainaut M."/>
            <person name="Harispe M.L."/>
            <person name="Henrissat B."/>
            <person name="Hilden K.S."/>
            <person name="Hope R."/>
            <person name="Hossain A."/>
            <person name="Karabika E."/>
            <person name="Karaffa L."/>
            <person name="Karanyi Z."/>
            <person name="Krasevec N."/>
            <person name="Kuo A."/>
            <person name="Kusch H."/>
            <person name="LaButti K."/>
            <person name="Lagendijk E.L."/>
            <person name="Lapidus A."/>
            <person name="Levasseur A."/>
            <person name="Lindquist E."/>
            <person name="Lipzen A."/>
            <person name="Logrieco A.F."/>
            <person name="MacCabe A."/>
            <person name="Maekelae M.R."/>
            <person name="Malavazi I."/>
            <person name="Melin P."/>
            <person name="Meyer V."/>
            <person name="Mielnichuk N."/>
            <person name="Miskei M."/>
            <person name="Molnar A.P."/>
            <person name="Mule G."/>
            <person name="Ngan C.Y."/>
            <person name="Orejas M."/>
            <person name="Orosz E."/>
            <person name="Ouedraogo J.P."/>
            <person name="Overkamp K.M."/>
            <person name="Park H.-S."/>
            <person name="Perrone G."/>
            <person name="Piumi F."/>
            <person name="Punt P.J."/>
            <person name="Ram A.F."/>
            <person name="Ramon A."/>
            <person name="Rauscher S."/>
            <person name="Record E."/>
            <person name="Riano-Pachon D.M."/>
            <person name="Robert V."/>
            <person name="Roehrig J."/>
            <person name="Ruller R."/>
            <person name="Salamov A."/>
            <person name="Salih N.S."/>
            <person name="Samson R.A."/>
            <person name="Sandor E."/>
            <person name="Sanguinetti M."/>
            <person name="Schuetze T."/>
            <person name="Sepcic K."/>
            <person name="Shelest E."/>
            <person name="Sherlock G."/>
            <person name="Sophianopoulou V."/>
            <person name="Squina F.M."/>
            <person name="Sun H."/>
            <person name="Susca A."/>
            <person name="Todd R.B."/>
            <person name="Tsang A."/>
            <person name="Unkles S.E."/>
            <person name="van de Wiele N."/>
            <person name="van Rossen-Uffink D."/>
            <person name="Oliveira J.V."/>
            <person name="Vesth T.C."/>
            <person name="Visser J."/>
            <person name="Yu J.-H."/>
            <person name="Zhou M."/>
            <person name="Andersen M.R."/>
            <person name="Archer D.B."/>
            <person name="Baker S.E."/>
            <person name="Benoit I."/>
            <person name="Brakhage A.A."/>
            <person name="Braus G.H."/>
            <person name="Fischer R."/>
            <person name="Frisvad J.C."/>
            <person name="Goldman G.H."/>
            <person name="Houbraken J."/>
            <person name="Oakley B."/>
            <person name="Pocsi I."/>
            <person name="Scazzocchio C."/>
            <person name="Seiboth B."/>
            <person name="vanKuyk P.A."/>
            <person name="Wortman J."/>
            <person name="Dyer P.S."/>
            <person name="Grigoriev I.V."/>
        </authorList>
    </citation>
    <scope>NUCLEOTIDE SEQUENCE [LARGE SCALE GENOMIC DNA]</scope>
    <source>
        <strain evidence="3">ATCC 16872 / CBS 172.66 / WB 5094</strain>
    </source>
</reference>
<dbReference type="InterPro" id="IPR000182">
    <property type="entry name" value="GNAT_dom"/>
</dbReference>
<dbReference type="OrthoDB" id="2832510at2759"/>
<protein>
    <recommendedName>
        <fullName evidence="1">N-acetyltransferase domain-containing protein</fullName>
    </recommendedName>
</protein>
<evidence type="ECO:0000313" key="3">
    <source>
        <dbReference type="Proteomes" id="UP000184546"/>
    </source>
</evidence>
<dbReference type="SUPFAM" id="SSF55729">
    <property type="entry name" value="Acyl-CoA N-acyltransferases (Nat)"/>
    <property type="match status" value="1"/>
</dbReference>
<dbReference type="PANTHER" id="PTHR42791">
    <property type="entry name" value="GNAT FAMILY ACETYLTRANSFERASE"/>
    <property type="match status" value="1"/>
</dbReference>
<gene>
    <name evidence="2" type="ORF">ASPACDRAFT_1891194</name>
</gene>
<organism evidence="2 3">
    <name type="scientific">Aspergillus aculeatus (strain ATCC 16872 / CBS 172.66 / WB 5094)</name>
    <dbReference type="NCBI Taxonomy" id="690307"/>
    <lineage>
        <taxon>Eukaryota</taxon>
        <taxon>Fungi</taxon>
        <taxon>Dikarya</taxon>
        <taxon>Ascomycota</taxon>
        <taxon>Pezizomycotina</taxon>
        <taxon>Eurotiomycetes</taxon>
        <taxon>Eurotiomycetidae</taxon>
        <taxon>Eurotiales</taxon>
        <taxon>Aspergillaceae</taxon>
        <taxon>Aspergillus</taxon>
        <taxon>Aspergillus subgen. Circumdati</taxon>
    </lineage>
</organism>
<evidence type="ECO:0000259" key="1">
    <source>
        <dbReference type="PROSITE" id="PS51186"/>
    </source>
</evidence>
<dbReference type="CDD" id="cd04301">
    <property type="entry name" value="NAT_SF"/>
    <property type="match status" value="1"/>
</dbReference>
<sequence>MSDQNTSNVESTRDVLRVEPITDPADFDRLFQITALAFGHQVNDGVWCAMNPGWDTPEGQKSGSARFAARWSSTTTDRHGRPNIVFLKAVVPRPEGSAAGDEEIAGVAIWVQASQVAGYGDAPVVDIGETMDLEALIPGKPAEQRYLRQVVFGLQRRRIEYVREIAGTDSPAVLVLDLCAVDPAFQRRGVATRLVEWGLREARERGGLEAVLEASSMGRHVYRKLGFEQDGGEFVYKVDEEFRDRERPSNVFMRTGRSAQ</sequence>
<proteinExistence type="predicted"/>
<accession>A0A1L9WJF8</accession>
<dbReference type="PROSITE" id="PS51186">
    <property type="entry name" value="GNAT"/>
    <property type="match status" value="1"/>
</dbReference>
<dbReference type="EMBL" id="KV878986">
    <property type="protein sequence ID" value="OJJ96294.1"/>
    <property type="molecule type" value="Genomic_DNA"/>
</dbReference>
<dbReference type="Gene3D" id="3.40.630.30">
    <property type="match status" value="1"/>
</dbReference>
<name>A0A1L9WJF8_ASPA1</name>
<dbReference type="OMA" id="IRVEPIT"/>
<dbReference type="Proteomes" id="UP000184546">
    <property type="component" value="Unassembled WGS sequence"/>
</dbReference>
<keyword evidence="3" id="KW-1185">Reference proteome</keyword>
<dbReference type="VEuPathDB" id="FungiDB:ASPACDRAFT_1891194"/>
<dbReference type="GO" id="GO:0016747">
    <property type="term" value="F:acyltransferase activity, transferring groups other than amino-acyl groups"/>
    <property type="evidence" value="ECO:0007669"/>
    <property type="project" value="InterPro"/>
</dbReference>
<dbReference type="AlphaFoldDB" id="A0A1L9WJF8"/>
<dbReference type="PANTHER" id="PTHR42791:SF14">
    <property type="entry name" value="N-ACETYLTRANSFERASE DOMAIN-CONTAINING PROTEIN"/>
    <property type="match status" value="1"/>
</dbReference>
<dbReference type="STRING" id="690307.A0A1L9WJF8"/>
<evidence type="ECO:0000313" key="2">
    <source>
        <dbReference type="EMBL" id="OJJ96294.1"/>
    </source>
</evidence>
<dbReference type="InterPro" id="IPR052523">
    <property type="entry name" value="Trichothecene_AcTrans"/>
</dbReference>
<dbReference type="RefSeq" id="XP_020052634.1">
    <property type="nucleotide sequence ID" value="XM_020198607.1"/>
</dbReference>
<dbReference type="Pfam" id="PF00583">
    <property type="entry name" value="Acetyltransf_1"/>
    <property type="match status" value="1"/>
</dbReference>
<dbReference type="InterPro" id="IPR016181">
    <property type="entry name" value="Acyl_CoA_acyltransferase"/>
</dbReference>
<dbReference type="GeneID" id="30972421"/>